<organism evidence="2 3">
    <name type="scientific">Christiangramia lutea</name>
    <dbReference type="NCBI Taxonomy" id="1607951"/>
    <lineage>
        <taxon>Bacteria</taxon>
        <taxon>Pseudomonadati</taxon>
        <taxon>Bacteroidota</taxon>
        <taxon>Flavobacteriia</taxon>
        <taxon>Flavobacteriales</taxon>
        <taxon>Flavobacteriaceae</taxon>
        <taxon>Christiangramia</taxon>
    </lineage>
</organism>
<sequence length="164" mass="18861">MKYFFILLLVISLYGCGSQRRPITNTVSTLDSTYVDSRIRLRDTVIKVPFQKVSISADQQDLTEKPITKSNGKANVSLFKKDNVIYANAECDSLELQLKLKDSIISTFRQVKTDTTITLPPERIKYIPWIVKILAWIGGLSLLYFGWKLFRFIQSFSNPISFLR</sequence>
<keyword evidence="3" id="KW-1185">Reference proteome</keyword>
<evidence type="ECO:0000256" key="1">
    <source>
        <dbReference type="SAM" id="Phobius"/>
    </source>
</evidence>
<gene>
    <name evidence="2" type="ORF">ML462_14045</name>
</gene>
<dbReference type="Proteomes" id="UP001139226">
    <property type="component" value="Unassembled WGS sequence"/>
</dbReference>
<dbReference type="AlphaFoldDB" id="A0A9X2ACP2"/>
<dbReference type="PROSITE" id="PS51257">
    <property type="entry name" value="PROKAR_LIPOPROTEIN"/>
    <property type="match status" value="1"/>
</dbReference>
<keyword evidence="1" id="KW-1133">Transmembrane helix</keyword>
<accession>A0A9X2ACP2</accession>
<protein>
    <recommendedName>
        <fullName evidence="4">Lipoprotein</fullName>
    </recommendedName>
</protein>
<reference evidence="2" key="1">
    <citation type="submission" date="2022-03" db="EMBL/GenBank/DDBJ databases">
        <title>Gramella crocea sp. nov., isolated from activated sludge of a seafood processing plant.</title>
        <authorList>
            <person name="Zhang X."/>
        </authorList>
    </citation>
    <scope>NUCLEOTIDE SEQUENCE</scope>
    <source>
        <strain evidence="2">YJ019</strain>
    </source>
</reference>
<keyword evidence="1" id="KW-0812">Transmembrane</keyword>
<evidence type="ECO:0000313" key="3">
    <source>
        <dbReference type="Proteomes" id="UP001139226"/>
    </source>
</evidence>
<dbReference type="RefSeq" id="WP_240714461.1">
    <property type="nucleotide sequence ID" value="NZ_JAKVTV010000005.1"/>
</dbReference>
<name>A0A9X2ACP2_9FLAO</name>
<comment type="caution">
    <text evidence="2">The sequence shown here is derived from an EMBL/GenBank/DDBJ whole genome shotgun (WGS) entry which is preliminary data.</text>
</comment>
<feature type="transmembrane region" description="Helical" evidence="1">
    <location>
        <begin position="126"/>
        <end position="147"/>
    </location>
</feature>
<proteinExistence type="predicted"/>
<keyword evidence="1" id="KW-0472">Membrane</keyword>
<evidence type="ECO:0008006" key="4">
    <source>
        <dbReference type="Google" id="ProtNLM"/>
    </source>
</evidence>
<dbReference type="EMBL" id="JAKVTV010000005">
    <property type="protein sequence ID" value="MCH4824293.1"/>
    <property type="molecule type" value="Genomic_DNA"/>
</dbReference>
<evidence type="ECO:0000313" key="2">
    <source>
        <dbReference type="EMBL" id="MCH4824293.1"/>
    </source>
</evidence>